<proteinExistence type="predicted"/>
<name>A0A9D3X3P6_9SAUR</name>
<organism evidence="1 2">
    <name type="scientific">Mauremys mutica</name>
    <name type="common">yellowpond turtle</name>
    <dbReference type="NCBI Taxonomy" id="74926"/>
    <lineage>
        <taxon>Eukaryota</taxon>
        <taxon>Metazoa</taxon>
        <taxon>Chordata</taxon>
        <taxon>Craniata</taxon>
        <taxon>Vertebrata</taxon>
        <taxon>Euteleostomi</taxon>
        <taxon>Archelosauria</taxon>
        <taxon>Testudinata</taxon>
        <taxon>Testudines</taxon>
        <taxon>Cryptodira</taxon>
        <taxon>Durocryptodira</taxon>
        <taxon>Testudinoidea</taxon>
        <taxon>Geoemydidae</taxon>
        <taxon>Geoemydinae</taxon>
        <taxon>Mauremys</taxon>
    </lineage>
</organism>
<comment type="caution">
    <text evidence="1">The sequence shown here is derived from an EMBL/GenBank/DDBJ whole genome shotgun (WGS) entry which is preliminary data.</text>
</comment>
<evidence type="ECO:0000313" key="2">
    <source>
        <dbReference type="Proteomes" id="UP000827986"/>
    </source>
</evidence>
<accession>A0A9D3X3P6</accession>
<protein>
    <submittedName>
        <fullName evidence="1">Uncharacterized protein</fullName>
    </submittedName>
</protein>
<dbReference type="AlphaFoldDB" id="A0A9D3X3P6"/>
<gene>
    <name evidence="1" type="ORF">KIL84_007753</name>
</gene>
<dbReference type="Proteomes" id="UP000827986">
    <property type="component" value="Unassembled WGS sequence"/>
</dbReference>
<dbReference type="EMBL" id="JAHDVG010000483">
    <property type="protein sequence ID" value="KAH1172135.1"/>
    <property type="molecule type" value="Genomic_DNA"/>
</dbReference>
<reference evidence="1" key="1">
    <citation type="submission" date="2021-09" db="EMBL/GenBank/DDBJ databases">
        <title>The genome of Mauremys mutica provides insights into the evolution of semi-aquatic lifestyle.</title>
        <authorList>
            <person name="Gong S."/>
            <person name="Gao Y."/>
        </authorList>
    </citation>
    <scope>NUCLEOTIDE SEQUENCE</scope>
    <source>
        <strain evidence="1">MM-2020</strain>
        <tissue evidence="1">Muscle</tissue>
    </source>
</reference>
<keyword evidence="2" id="KW-1185">Reference proteome</keyword>
<sequence length="123" mass="13837">MEKMILWLNYPINPKILNHELVEAYNIVCPDVKGVELVPKFRNSPISDSPVPMPPQKTPIASKEWMEKIIYKPPSRTKRNQSTLLKNLSRLYTGVVLAAVGELQRVRLDGICGPKWTTGAGIV</sequence>
<evidence type="ECO:0000313" key="1">
    <source>
        <dbReference type="EMBL" id="KAH1172135.1"/>
    </source>
</evidence>